<accession>A0A850GZ64</accession>
<feature type="transmembrane region" description="Helical" evidence="1">
    <location>
        <begin position="12"/>
        <end position="30"/>
    </location>
</feature>
<keyword evidence="1" id="KW-0472">Membrane</keyword>
<evidence type="ECO:0000313" key="3">
    <source>
        <dbReference type="Proteomes" id="UP000561438"/>
    </source>
</evidence>
<reference evidence="2 3" key="1">
    <citation type="submission" date="2020-06" db="EMBL/GenBank/DDBJ databases">
        <title>Altererythrobacter sp. HHU K3-1.</title>
        <authorList>
            <person name="Zhang D."/>
            <person name="Xue H."/>
        </authorList>
    </citation>
    <scope>NUCLEOTIDE SEQUENCE [LARGE SCALE GENOMIC DNA]</scope>
    <source>
        <strain evidence="2 3">HHU K3-1</strain>
    </source>
</reference>
<dbReference type="AlphaFoldDB" id="A0A850GZ64"/>
<dbReference type="InterPro" id="IPR014719">
    <property type="entry name" value="Ribosomal_bL12_C/ClpS-like"/>
</dbReference>
<gene>
    <name evidence="2" type="ORF">HUV48_07735</name>
</gene>
<dbReference type="Gene3D" id="3.30.1390.10">
    <property type="match status" value="1"/>
</dbReference>
<sequence>MSAFSELSFTPILILVIWSYVMYRIGVGVGRRHVSQAAKRTVDLESVPPEVRQRIDALVRSGERIEAIKLLREATGCSLAEAKWTVDAIPGAGAGR</sequence>
<keyword evidence="1" id="KW-1133">Transmembrane helix</keyword>
<evidence type="ECO:0000256" key="1">
    <source>
        <dbReference type="SAM" id="Phobius"/>
    </source>
</evidence>
<dbReference type="RefSeq" id="WP_176267200.1">
    <property type="nucleotide sequence ID" value="NZ_JABWGV010000002.1"/>
</dbReference>
<protein>
    <recommendedName>
        <fullName evidence="4">Ribosomal protein L7/L12 C-terminal domain-containing protein</fullName>
    </recommendedName>
</protein>
<evidence type="ECO:0008006" key="4">
    <source>
        <dbReference type="Google" id="ProtNLM"/>
    </source>
</evidence>
<dbReference type="EMBL" id="JABWGV010000002">
    <property type="protein sequence ID" value="NVD44911.1"/>
    <property type="molecule type" value="Genomic_DNA"/>
</dbReference>
<dbReference type="Proteomes" id="UP000561438">
    <property type="component" value="Unassembled WGS sequence"/>
</dbReference>
<name>A0A850GZ64_9SPHN</name>
<dbReference type="SUPFAM" id="SSF54736">
    <property type="entry name" value="ClpS-like"/>
    <property type="match status" value="1"/>
</dbReference>
<comment type="caution">
    <text evidence="2">The sequence shown here is derived from an EMBL/GenBank/DDBJ whole genome shotgun (WGS) entry which is preliminary data.</text>
</comment>
<keyword evidence="3" id="KW-1185">Reference proteome</keyword>
<organism evidence="2 3">
    <name type="scientific">Qipengyuania atrilutea</name>
    <dbReference type="NCBI Taxonomy" id="2744473"/>
    <lineage>
        <taxon>Bacteria</taxon>
        <taxon>Pseudomonadati</taxon>
        <taxon>Pseudomonadota</taxon>
        <taxon>Alphaproteobacteria</taxon>
        <taxon>Sphingomonadales</taxon>
        <taxon>Erythrobacteraceae</taxon>
        <taxon>Qipengyuania</taxon>
    </lineage>
</organism>
<proteinExistence type="predicted"/>
<keyword evidence="1" id="KW-0812">Transmembrane</keyword>
<evidence type="ECO:0000313" key="2">
    <source>
        <dbReference type="EMBL" id="NVD44911.1"/>
    </source>
</evidence>